<name>A0AAV5TU06_9BILA</name>
<dbReference type="EMBL" id="BTSX01000004">
    <property type="protein sequence ID" value="GMS97702.1"/>
    <property type="molecule type" value="Genomic_DNA"/>
</dbReference>
<dbReference type="AlphaFoldDB" id="A0AAV5TU06"/>
<organism evidence="2 3">
    <name type="scientific">Pristionchus entomophagus</name>
    <dbReference type="NCBI Taxonomy" id="358040"/>
    <lineage>
        <taxon>Eukaryota</taxon>
        <taxon>Metazoa</taxon>
        <taxon>Ecdysozoa</taxon>
        <taxon>Nematoda</taxon>
        <taxon>Chromadorea</taxon>
        <taxon>Rhabditida</taxon>
        <taxon>Rhabditina</taxon>
        <taxon>Diplogasteromorpha</taxon>
        <taxon>Diplogasteroidea</taxon>
        <taxon>Neodiplogasteridae</taxon>
        <taxon>Pristionchus</taxon>
    </lineage>
</organism>
<accession>A0AAV5TU06</accession>
<proteinExistence type="predicted"/>
<feature type="non-terminal residue" evidence="2">
    <location>
        <position position="67"/>
    </location>
</feature>
<protein>
    <submittedName>
        <fullName evidence="2">Uncharacterized protein</fullName>
    </submittedName>
</protein>
<feature type="non-terminal residue" evidence="2">
    <location>
        <position position="1"/>
    </location>
</feature>
<reference evidence="2" key="1">
    <citation type="submission" date="2023-10" db="EMBL/GenBank/DDBJ databases">
        <title>Genome assembly of Pristionchus species.</title>
        <authorList>
            <person name="Yoshida K."/>
            <person name="Sommer R.J."/>
        </authorList>
    </citation>
    <scope>NUCLEOTIDE SEQUENCE</scope>
    <source>
        <strain evidence="2">RS0144</strain>
    </source>
</reference>
<keyword evidence="1" id="KW-0472">Membrane</keyword>
<keyword evidence="3" id="KW-1185">Reference proteome</keyword>
<dbReference type="Proteomes" id="UP001432027">
    <property type="component" value="Unassembled WGS sequence"/>
</dbReference>
<feature type="transmembrane region" description="Helical" evidence="1">
    <location>
        <begin position="20"/>
        <end position="40"/>
    </location>
</feature>
<keyword evidence="1" id="KW-1133">Transmembrane helix</keyword>
<evidence type="ECO:0000313" key="2">
    <source>
        <dbReference type="EMBL" id="GMS97702.1"/>
    </source>
</evidence>
<comment type="caution">
    <text evidence="2">The sequence shown here is derived from an EMBL/GenBank/DDBJ whole genome shotgun (WGS) entry which is preliminary data.</text>
</comment>
<keyword evidence="1" id="KW-0812">Transmembrane</keyword>
<sequence length="67" mass="8010">FSSLHTTRSTRRFFFHLIRFSLSLVYFHSFFLCLIHSFFLKHHLFLSADMLETLSKALLSFLISSYC</sequence>
<gene>
    <name evidence="2" type="ORF">PENTCL1PPCAC_19877</name>
</gene>
<evidence type="ECO:0000313" key="3">
    <source>
        <dbReference type="Proteomes" id="UP001432027"/>
    </source>
</evidence>
<evidence type="ECO:0000256" key="1">
    <source>
        <dbReference type="SAM" id="Phobius"/>
    </source>
</evidence>